<feature type="chain" id="PRO_5015489773" description="Cyanovirin-N domain-containing protein" evidence="1">
    <location>
        <begin position="25"/>
        <end position="113"/>
    </location>
</feature>
<dbReference type="EMBL" id="QDKM01000006">
    <property type="protein sequence ID" value="PVH28232.1"/>
    <property type="molecule type" value="Genomic_DNA"/>
</dbReference>
<reference evidence="2 3" key="1">
    <citation type="submission" date="2018-04" db="EMBL/GenBank/DDBJ databases">
        <title>Pararhodobacter oceanense sp. nov., isolated from marine intertidal sediment.</title>
        <authorList>
            <person name="Wang X.-L."/>
            <person name="Du Z.-J."/>
        </authorList>
    </citation>
    <scope>NUCLEOTIDE SEQUENCE [LARGE SCALE GENOMIC DNA]</scope>
    <source>
        <strain evidence="2 3">AM505</strain>
    </source>
</reference>
<dbReference type="Proteomes" id="UP000245911">
    <property type="component" value="Unassembled WGS sequence"/>
</dbReference>
<keyword evidence="1" id="KW-0732">Signal</keyword>
<evidence type="ECO:0008006" key="4">
    <source>
        <dbReference type="Google" id="ProtNLM"/>
    </source>
</evidence>
<dbReference type="AlphaFoldDB" id="A0A2T8HSE1"/>
<dbReference type="RefSeq" id="WP_116559153.1">
    <property type="nucleotide sequence ID" value="NZ_QDKM01000006.1"/>
</dbReference>
<name>A0A2T8HSE1_9RHOB</name>
<proteinExistence type="predicted"/>
<comment type="caution">
    <text evidence="2">The sequence shown here is derived from an EMBL/GenBank/DDBJ whole genome shotgun (WGS) entry which is preliminary data.</text>
</comment>
<gene>
    <name evidence="2" type="ORF">DDE20_14105</name>
</gene>
<organism evidence="2 3">
    <name type="scientific">Pararhodobacter oceanensis</name>
    <dbReference type="NCBI Taxonomy" id="2172121"/>
    <lineage>
        <taxon>Bacteria</taxon>
        <taxon>Pseudomonadati</taxon>
        <taxon>Pseudomonadota</taxon>
        <taxon>Alphaproteobacteria</taxon>
        <taxon>Rhodobacterales</taxon>
        <taxon>Paracoccaceae</taxon>
        <taxon>Pararhodobacter</taxon>
    </lineage>
</organism>
<feature type="signal peptide" evidence="1">
    <location>
        <begin position="1"/>
        <end position="24"/>
    </location>
</feature>
<evidence type="ECO:0000313" key="3">
    <source>
        <dbReference type="Proteomes" id="UP000245911"/>
    </source>
</evidence>
<evidence type="ECO:0000313" key="2">
    <source>
        <dbReference type="EMBL" id="PVH28232.1"/>
    </source>
</evidence>
<evidence type="ECO:0000256" key="1">
    <source>
        <dbReference type="SAM" id="SignalP"/>
    </source>
</evidence>
<sequence length="113" mass="12200">MPLPRISFSTLALCAGLFASPALAQAINGQYDAYSCHSGSISDSVLRITWPTLSFHESTCTISESIAGAENTYLMHCSGEGEYWASQIRITPQVGGDLVINIRGSDTAFRRCH</sequence>
<accession>A0A2T8HSE1</accession>
<protein>
    <recommendedName>
        <fullName evidence="4">Cyanovirin-N domain-containing protein</fullName>
    </recommendedName>
</protein>
<dbReference type="OrthoDB" id="7727934at2"/>
<keyword evidence="3" id="KW-1185">Reference proteome</keyword>